<keyword evidence="2" id="KW-1185">Reference proteome</keyword>
<evidence type="ECO:0000313" key="2">
    <source>
        <dbReference type="Proteomes" id="UP001190700"/>
    </source>
</evidence>
<evidence type="ECO:0000313" key="1">
    <source>
        <dbReference type="EMBL" id="KAK3273651.1"/>
    </source>
</evidence>
<organism evidence="1 2">
    <name type="scientific">Cymbomonas tetramitiformis</name>
    <dbReference type="NCBI Taxonomy" id="36881"/>
    <lineage>
        <taxon>Eukaryota</taxon>
        <taxon>Viridiplantae</taxon>
        <taxon>Chlorophyta</taxon>
        <taxon>Pyramimonadophyceae</taxon>
        <taxon>Pyramimonadales</taxon>
        <taxon>Pyramimonadaceae</taxon>
        <taxon>Cymbomonas</taxon>
    </lineage>
</organism>
<dbReference type="EMBL" id="LGRX02008340">
    <property type="protein sequence ID" value="KAK3273651.1"/>
    <property type="molecule type" value="Genomic_DNA"/>
</dbReference>
<protein>
    <submittedName>
        <fullName evidence="1">Uncharacterized protein</fullName>
    </submittedName>
</protein>
<gene>
    <name evidence="1" type="ORF">CYMTET_18120</name>
</gene>
<sequence>MQEPLYKGIGCGACLAVANETAHVIERLIELRINQEKTGDDVLGTTLASEFSLRAEEDLEKMCDTIDKYAMSSDGFLTVQKAFDVALKESNEYKATEAVRIDRAPYTIVREGTGLYTNVLEDKWNPDKKDSSLMTWFEYAQSKLQEACARVKDSDELAERLESNKKKVSLKFQRKLCENAKFCTKITKGRPRPNMNSEL</sequence>
<accession>A0AAE0GA18</accession>
<name>A0AAE0GA18_9CHLO</name>
<proteinExistence type="predicted"/>
<reference evidence="1 2" key="1">
    <citation type="journal article" date="2015" name="Genome Biol. Evol.">
        <title>Comparative Genomics of a Bacterivorous Green Alga Reveals Evolutionary Causalities and Consequences of Phago-Mixotrophic Mode of Nutrition.</title>
        <authorList>
            <person name="Burns J.A."/>
            <person name="Paasch A."/>
            <person name="Narechania A."/>
            <person name="Kim E."/>
        </authorList>
    </citation>
    <scope>NUCLEOTIDE SEQUENCE [LARGE SCALE GENOMIC DNA]</scope>
    <source>
        <strain evidence="1 2">PLY_AMNH</strain>
    </source>
</reference>
<comment type="caution">
    <text evidence="1">The sequence shown here is derived from an EMBL/GenBank/DDBJ whole genome shotgun (WGS) entry which is preliminary data.</text>
</comment>
<dbReference type="Proteomes" id="UP001190700">
    <property type="component" value="Unassembled WGS sequence"/>
</dbReference>
<dbReference type="AlphaFoldDB" id="A0AAE0GA18"/>